<dbReference type="PANTHER" id="PTHR11802:SF224">
    <property type="entry name" value="SERINE CARBOXYPEPTIDASE-LIKE 7 ISOFORM X1"/>
    <property type="match status" value="1"/>
</dbReference>
<dbReference type="InterPro" id="IPR001563">
    <property type="entry name" value="Peptidase_S10"/>
</dbReference>
<dbReference type="PRINTS" id="PR00724">
    <property type="entry name" value="CRBOXYPTASEC"/>
</dbReference>
<protein>
    <submittedName>
        <fullName evidence="3">Serine carboxypeptidase-like 18 isoform X1</fullName>
    </submittedName>
</protein>
<dbReference type="SUPFAM" id="SSF53474">
    <property type="entry name" value="alpha/beta-Hydrolases"/>
    <property type="match status" value="1"/>
</dbReference>
<evidence type="ECO:0000256" key="1">
    <source>
        <dbReference type="ARBA" id="ARBA00009431"/>
    </source>
</evidence>
<dbReference type="GeneID" id="103335266"/>
<dbReference type="Gene3D" id="3.40.50.1820">
    <property type="entry name" value="alpha/beta hydrolase"/>
    <property type="match status" value="1"/>
</dbReference>
<organism evidence="2 3">
    <name type="scientific">Prunus mume</name>
    <name type="common">Japanese apricot</name>
    <name type="synonym">Armeniaca mume</name>
    <dbReference type="NCBI Taxonomy" id="102107"/>
    <lineage>
        <taxon>Eukaryota</taxon>
        <taxon>Viridiplantae</taxon>
        <taxon>Streptophyta</taxon>
        <taxon>Embryophyta</taxon>
        <taxon>Tracheophyta</taxon>
        <taxon>Spermatophyta</taxon>
        <taxon>Magnoliopsida</taxon>
        <taxon>eudicotyledons</taxon>
        <taxon>Gunneridae</taxon>
        <taxon>Pentapetalae</taxon>
        <taxon>rosids</taxon>
        <taxon>fabids</taxon>
        <taxon>Rosales</taxon>
        <taxon>Rosaceae</taxon>
        <taxon>Amygdaloideae</taxon>
        <taxon>Amygdaleae</taxon>
        <taxon>Prunus</taxon>
    </lineage>
</organism>
<dbReference type="Proteomes" id="UP000694861">
    <property type="component" value="Linkage group LG6"/>
</dbReference>
<dbReference type="PANTHER" id="PTHR11802">
    <property type="entry name" value="SERINE PROTEASE FAMILY S10 SERINE CARBOXYPEPTIDASE"/>
    <property type="match status" value="1"/>
</dbReference>
<dbReference type="Pfam" id="PF00450">
    <property type="entry name" value="Peptidase_S10"/>
    <property type="match status" value="1"/>
</dbReference>
<comment type="similarity">
    <text evidence="1">Belongs to the peptidase S10 family.</text>
</comment>
<keyword evidence="2" id="KW-1185">Reference proteome</keyword>
<gene>
    <name evidence="3" type="primary">LOC103335266</name>
</gene>
<dbReference type="RefSeq" id="XP_008236498.2">
    <property type="nucleotide sequence ID" value="XM_008238276.2"/>
</dbReference>
<sequence length="220" mass="24669">MSGELPFKLETGYLGVGDSDDVQLFYYFIESERNPKEDPLVLWLTGGPLVFNYADSSGNQPTLLLDPYSWTKLANIIFLDQPVGTGFSYAKSSQGYMTGDALSAAQTYEFLRKWIKDHPQFLKNPLYIGGDSYSGMTVPIITQEVSEGNEVGREPPMNLKGYILGNPFTDPTYDVNSRFKFAHNMALVSDALYEVGWPGCGAMMEEVGLLLEIIWRLRFL</sequence>
<reference evidence="2" key="1">
    <citation type="journal article" date="2012" name="Nat. Commun.">
        <title>The genome of Prunus mume.</title>
        <authorList>
            <person name="Zhang Q."/>
            <person name="Chen W."/>
            <person name="Sun L."/>
            <person name="Zhao F."/>
            <person name="Huang B."/>
            <person name="Yang W."/>
            <person name="Tao Y."/>
            <person name="Wang J."/>
            <person name="Yuan Z."/>
            <person name="Fan G."/>
            <person name="Xing Z."/>
            <person name="Han C."/>
            <person name="Pan H."/>
            <person name="Zhong X."/>
            <person name="Shi W."/>
            <person name="Liang X."/>
            <person name="Du D."/>
            <person name="Sun F."/>
            <person name="Xu Z."/>
            <person name="Hao R."/>
            <person name="Lv T."/>
            <person name="Lv Y."/>
            <person name="Zheng Z."/>
            <person name="Sun M."/>
            <person name="Luo L."/>
            <person name="Cai M."/>
            <person name="Gao Y."/>
            <person name="Wang J."/>
            <person name="Yin Y."/>
            <person name="Xu X."/>
            <person name="Cheng T."/>
            <person name="Wang J."/>
        </authorList>
    </citation>
    <scope>NUCLEOTIDE SEQUENCE [LARGE SCALE GENOMIC DNA]</scope>
</reference>
<reference evidence="3" key="2">
    <citation type="submission" date="2025-08" db="UniProtKB">
        <authorList>
            <consortium name="RefSeq"/>
        </authorList>
    </citation>
    <scope>IDENTIFICATION</scope>
</reference>
<dbReference type="InterPro" id="IPR029058">
    <property type="entry name" value="AB_hydrolase_fold"/>
</dbReference>
<accession>A0ABM0PA04</accession>
<evidence type="ECO:0000313" key="2">
    <source>
        <dbReference type="Proteomes" id="UP000694861"/>
    </source>
</evidence>
<name>A0ABM0PA04_PRUMU</name>
<proteinExistence type="inferred from homology"/>
<evidence type="ECO:0000313" key="3">
    <source>
        <dbReference type="RefSeq" id="XP_008236498.2"/>
    </source>
</evidence>